<dbReference type="AlphaFoldDB" id="A0A239BCK3"/>
<accession>A0A239BCK3</accession>
<sequence>MLKKISRLKGVQPLKKAQQKDINGGFDPYICPGGYRGIVQCLNGQLVAHCVLGSPPIVISEHCF</sequence>
<proteinExistence type="predicted"/>
<name>A0A239BCK3_9FLAO</name>
<organism evidence="1 2">
    <name type="scientific">Dokdonia pacifica</name>
    <dbReference type="NCBI Taxonomy" id="1627892"/>
    <lineage>
        <taxon>Bacteria</taxon>
        <taxon>Pseudomonadati</taxon>
        <taxon>Bacteroidota</taxon>
        <taxon>Flavobacteriia</taxon>
        <taxon>Flavobacteriales</taxon>
        <taxon>Flavobacteriaceae</taxon>
        <taxon>Dokdonia</taxon>
    </lineage>
</organism>
<evidence type="ECO:0000313" key="1">
    <source>
        <dbReference type="EMBL" id="SNS05707.1"/>
    </source>
</evidence>
<evidence type="ECO:0000313" key="2">
    <source>
        <dbReference type="Proteomes" id="UP000198379"/>
    </source>
</evidence>
<dbReference type="RefSeq" id="WP_089372705.1">
    <property type="nucleotide sequence ID" value="NZ_BMEP01000005.1"/>
</dbReference>
<dbReference type="EMBL" id="FZNY01000006">
    <property type="protein sequence ID" value="SNS05707.1"/>
    <property type="molecule type" value="Genomic_DNA"/>
</dbReference>
<keyword evidence="2" id="KW-1185">Reference proteome</keyword>
<protein>
    <submittedName>
        <fullName evidence="1">Uncharacterized protein</fullName>
    </submittedName>
</protein>
<reference evidence="1 2" key="1">
    <citation type="submission" date="2017-06" db="EMBL/GenBank/DDBJ databases">
        <authorList>
            <person name="Kim H.J."/>
            <person name="Triplett B.A."/>
        </authorList>
    </citation>
    <scope>NUCLEOTIDE SEQUENCE [LARGE SCALE GENOMIC DNA]</scope>
    <source>
        <strain evidence="1 2">DSM 25597</strain>
    </source>
</reference>
<dbReference type="Proteomes" id="UP000198379">
    <property type="component" value="Unassembled WGS sequence"/>
</dbReference>
<dbReference type="OrthoDB" id="1274341at2"/>
<gene>
    <name evidence="1" type="ORF">SAMN06265376_10681</name>
</gene>